<dbReference type="PRINTS" id="PR00080">
    <property type="entry name" value="SDRFAMILY"/>
</dbReference>
<name>A0A8S0ZMQ0_ARCPL</name>
<dbReference type="InterPro" id="IPR020904">
    <property type="entry name" value="Sc_DH/Rdtase_CS"/>
</dbReference>
<comment type="catalytic activity">
    <reaction evidence="9">
        <text>prostaglandin E1 + NAD(+) = 15-oxoprostaglandin E1 + NADH + H(+)</text>
        <dbReference type="Rhea" id="RHEA:16477"/>
        <dbReference type="ChEBI" id="CHEBI:15378"/>
        <dbReference type="ChEBI" id="CHEBI:57397"/>
        <dbReference type="ChEBI" id="CHEBI:57401"/>
        <dbReference type="ChEBI" id="CHEBI:57540"/>
        <dbReference type="ChEBI" id="CHEBI:57945"/>
    </reaction>
    <physiologicalReaction direction="left-to-right" evidence="9">
        <dbReference type="Rhea" id="RHEA:16478"/>
    </physiologicalReaction>
</comment>
<comment type="similarity">
    <text evidence="1 22">Belongs to the short-chain dehydrogenases/reductases (SDR) family.</text>
</comment>
<dbReference type="PANTHER" id="PTHR44229">
    <property type="entry name" value="15-HYDROXYPROSTAGLANDIN DEHYDROGENASE [NAD(+)]"/>
    <property type="match status" value="1"/>
</dbReference>
<comment type="caution">
    <text evidence="23">The sequence shown here is derived from an EMBL/GenBank/DDBJ whole genome shotgun (WGS) entry which is preliminary data.</text>
</comment>
<proteinExistence type="inferred from homology"/>
<keyword evidence="24" id="KW-1185">Reference proteome</keyword>
<dbReference type="OrthoDB" id="417891at2759"/>
<dbReference type="GO" id="GO:0016404">
    <property type="term" value="F:15-hydroxyprostaglandin dehydrogenase (NAD+) activity"/>
    <property type="evidence" value="ECO:0007669"/>
    <property type="project" value="UniProtKB-EC"/>
</dbReference>
<comment type="catalytic activity">
    <reaction evidence="21">
        <text>resolvin E1 + NAD(+) = 18-oxo-resolvin E1 + NADH + H(+)</text>
        <dbReference type="Rhea" id="RHEA:49244"/>
        <dbReference type="ChEBI" id="CHEBI:15378"/>
        <dbReference type="ChEBI" id="CHEBI:57540"/>
        <dbReference type="ChEBI" id="CHEBI:57945"/>
        <dbReference type="ChEBI" id="CHEBI:91000"/>
        <dbReference type="ChEBI" id="CHEBI:91001"/>
    </reaction>
    <physiologicalReaction direction="left-to-right" evidence="21">
        <dbReference type="Rhea" id="RHEA:49245"/>
    </physiologicalReaction>
</comment>
<dbReference type="PRINTS" id="PR00081">
    <property type="entry name" value="GDHRDH"/>
</dbReference>
<evidence type="ECO:0000256" key="17">
    <source>
        <dbReference type="ARBA" id="ARBA00048611"/>
    </source>
</evidence>
<comment type="function">
    <text evidence="8">Catalyzes the NAD-dependent dehydrogenation (oxidation) of a broad array of hydroxylated polyunsaturated fatty acids (mainly eicosanoids and docosanoids, including prostaglandins, lipoxins and resolvins), yielding their corresponding keto (oxo) metabolites. Decreases the levels of the pro-proliferative prostaglandins such as prostaglandin E2 (whose activity is increased in cancer because of an increase in the expression of cyclooxygenase 2) and generates oxo-fatty acid products that can profoundly influence cell function by abrogating pro-inflammatory cytokine expression. Converts resolvins E1, D1 and D2 to their oxo products, which represents a mode of resolvin inactivation. Resolvin E1 plays important roles during the resolution phase of acute inflammation, while resolvins D1 and D2 have a unique role in obesity-induced adipose inflammation.</text>
</comment>
<evidence type="ECO:0000256" key="15">
    <source>
        <dbReference type="ARBA" id="ARBA00048393"/>
    </source>
</evidence>
<evidence type="ECO:0000256" key="18">
    <source>
        <dbReference type="ARBA" id="ARBA00048739"/>
    </source>
</evidence>
<evidence type="ECO:0000256" key="10">
    <source>
        <dbReference type="ARBA" id="ARBA00047672"/>
    </source>
</evidence>
<dbReference type="Pfam" id="PF00106">
    <property type="entry name" value="adh_short"/>
    <property type="match status" value="1"/>
</dbReference>
<dbReference type="PROSITE" id="PS00061">
    <property type="entry name" value="ADH_SHORT"/>
    <property type="match status" value="1"/>
</dbReference>
<evidence type="ECO:0000256" key="1">
    <source>
        <dbReference type="ARBA" id="ARBA00006484"/>
    </source>
</evidence>
<sequence length="277" mass="30642">MASELVKRYLSVEDKVFLVTGGAAGVGAGVVRALLEENARHVAFLDVLDREGSLLEFELLNKYGPLTAKFIKCDVSDEEQLANAYKYVLNKYRRLDGVINNAAVLSVDESIYKRMVDVNFTAVVHSTMKAFQVMGRDNGMYSIGGLVINISSLLALHLSNRLPVYASTKTAVLQFSMAMGAQEQHSKSGVRVMTICLGPTDTAILDRSNLQNFDKKFSEQLTSRVQSRQKVASAVTGILHVMEHGKSGSTWIVKNDQPAYEYTEKINEAFKILSETY</sequence>
<evidence type="ECO:0000256" key="4">
    <source>
        <dbReference type="ARBA" id="ARBA00039060"/>
    </source>
</evidence>
<evidence type="ECO:0000256" key="6">
    <source>
        <dbReference type="ARBA" id="ARBA00041812"/>
    </source>
</evidence>
<dbReference type="Proteomes" id="UP000494106">
    <property type="component" value="Unassembled WGS sequence"/>
</dbReference>
<evidence type="ECO:0000256" key="5">
    <source>
        <dbReference type="ARBA" id="ARBA00040276"/>
    </source>
</evidence>
<reference evidence="23 24" key="1">
    <citation type="submission" date="2020-04" db="EMBL/GenBank/DDBJ databases">
        <authorList>
            <person name="Wallbank WR R."/>
            <person name="Pardo Diaz C."/>
            <person name="Kozak K."/>
            <person name="Martin S."/>
            <person name="Jiggins C."/>
            <person name="Moest M."/>
            <person name="Warren A I."/>
            <person name="Byers J.R.P. K."/>
            <person name="Montejo-Kovacevich G."/>
            <person name="Yen C E."/>
        </authorList>
    </citation>
    <scope>NUCLEOTIDE SEQUENCE [LARGE SCALE GENOMIC DNA]</scope>
</reference>
<evidence type="ECO:0000256" key="22">
    <source>
        <dbReference type="RuleBase" id="RU000363"/>
    </source>
</evidence>
<protein>
    <recommendedName>
        <fullName evidence="5">15-hydroxyprostaglandin dehydrogenase [NAD(+)]</fullName>
        <ecNumber evidence="3">1.1.1.141</ecNumber>
        <ecNumber evidence="4">1.1.1.232</ecNumber>
    </recommendedName>
    <alternativeName>
        <fullName evidence="7">Eicosanoid/docosanoid dehydrogenase [NAD(+)]</fullName>
    </alternativeName>
    <alternativeName>
        <fullName evidence="6">Prostaglandin dehydrogenase 1</fullName>
    </alternativeName>
</protein>
<comment type="catalytic activity">
    <reaction evidence="15">
        <text>resolvin D2 + NAD(+) = 7-oxoresolvin D2 + NADH + H(+)</text>
        <dbReference type="Rhea" id="RHEA:53584"/>
        <dbReference type="ChEBI" id="CHEBI:15378"/>
        <dbReference type="ChEBI" id="CHEBI:57540"/>
        <dbReference type="ChEBI" id="CHEBI:57945"/>
        <dbReference type="ChEBI" id="CHEBI:133367"/>
        <dbReference type="ChEBI" id="CHEBI:137497"/>
    </reaction>
    <physiologicalReaction direction="left-to-right" evidence="15">
        <dbReference type="Rhea" id="RHEA:53585"/>
    </physiologicalReaction>
</comment>
<evidence type="ECO:0000256" key="21">
    <source>
        <dbReference type="ARBA" id="ARBA00049188"/>
    </source>
</evidence>
<dbReference type="AlphaFoldDB" id="A0A8S0ZMQ0"/>
<evidence type="ECO:0000313" key="23">
    <source>
        <dbReference type="EMBL" id="CAB3234590.1"/>
    </source>
</evidence>
<evidence type="ECO:0000256" key="12">
    <source>
        <dbReference type="ARBA" id="ARBA00048140"/>
    </source>
</evidence>
<organism evidence="23 24">
    <name type="scientific">Arctia plantaginis</name>
    <name type="common">Wood tiger moth</name>
    <name type="synonym">Phalaena plantaginis</name>
    <dbReference type="NCBI Taxonomy" id="874455"/>
    <lineage>
        <taxon>Eukaryota</taxon>
        <taxon>Metazoa</taxon>
        <taxon>Ecdysozoa</taxon>
        <taxon>Arthropoda</taxon>
        <taxon>Hexapoda</taxon>
        <taxon>Insecta</taxon>
        <taxon>Pterygota</taxon>
        <taxon>Neoptera</taxon>
        <taxon>Endopterygota</taxon>
        <taxon>Lepidoptera</taxon>
        <taxon>Glossata</taxon>
        <taxon>Ditrysia</taxon>
        <taxon>Noctuoidea</taxon>
        <taxon>Erebidae</taxon>
        <taxon>Arctiinae</taxon>
        <taxon>Arctia</taxon>
    </lineage>
</organism>
<evidence type="ECO:0000256" key="7">
    <source>
        <dbReference type="ARBA" id="ARBA00042026"/>
    </source>
</evidence>
<dbReference type="SUPFAM" id="SSF51735">
    <property type="entry name" value="NAD(P)-binding Rossmann-fold domains"/>
    <property type="match status" value="1"/>
</dbReference>
<comment type="catalytic activity">
    <reaction evidence="14">
        <text>resolvin D1 + NAD(+) = 17-oxoresolvin D1 + NADH + H(+)</text>
        <dbReference type="Rhea" id="RHEA:50128"/>
        <dbReference type="ChEBI" id="CHEBI:15378"/>
        <dbReference type="ChEBI" id="CHEBI:57540"/>
        <dbReference type="ChEBI" id="CHEBI:57945"/>
        <dbReference type="ChEBI" id="CHEBI:132079"/>
        <dbReference type="ChEBI" id="CHEBI:132081"/>
    </reaction>
    <physiologicalReaction direction="left-to-right" evidence="14">
        <dbReference type="Rhea" id="RHEA:50129"/>
    </physiologicalReaction>
</comment>
<comment type="catalytic activity">
    <reaction evidence="12">
        <text>15-oxo-(5S,6R)-dihydroxy-(7E,9E,11Z)-eicosatrienoate + NADH + H(+) = (5S,6R,15S)-trihydroxy-(7E,9E,11Z)-eicosatrienoate + NAD(+)</text>
        <dbReference type="Rhea" id="RHEA:41596"/>
        <dbReference type="ChEBI" id="CHEBI:15378"/>
        <dbReference type="ChEBI" id="CHEBI:57540"/>
        <dbReference type="ChEBI" id="CHEBI:57945"/>
        <dbReference type="ChEBI" id="CHEBI:78325"/>
        <dbReference type="ChEBI" id="CHEBI:78329"/>
    </reaction>
    <physiologicalReaction direction="left-to-right" evidence="12">
        <dbReference type="Rhea" id="RHEA:41597"/>
    </physiologicalReaction>
</comment>
<gene>
    <name evidence="23" type="ORF">APLA_LOCUS5660</name>
</gene>
<dbReference type="InterPro" id="IPR002347">
    <property type="entry name" value="SDR_fam"/>
</dbReference>
<dbReference type="EC" id="1.1.1.232" evidence="4"/>
<dbReference type="GO" id="GO:0005737">
    <property type="term" value="C:cytoplasm"/>
    <property type="evidence" value="ECO:0007669"/>
    <property type="project" value="TreeGrafter"/>
</dbReference>
<accession>A0A8S0ZMQ0</accession>
<comment type="catalytic activity">
    <reaction evidence="17">
        <text>prostaglandin A1 + NAD(+) = 15-oxo-prostaglandin A1 + NADH + H(+)</text>
        <dbReference type="Rhea" id="RHEA:41263"/>
        <dbReference type="ChEBI" id="CHEBI:15378"/>
        <dbReference type="ChEBI" id="CHEBI:57398"/>
        <dbReference type="ChEBI" id="CHEBI:57540"/>
        <dbReference type="ChEBI" id="CHEBI:57945"/>
        <dbReference type="ChEBI" id="CHEBI:85072"/>
    </reaction>
    <physiologicalReaction direction="left-to-right" evidence="17">
        <dbReference type="Rhea" id="RHEA:41264"/>
    </physiologicalReaction>
</comment>
<evidence type="ECO:0000256" key="11">
    <source>
        <dbReference type="ARBA" id="ARBA00048008"/>
    </source>
</evidence>
<evidence type="ECO:0000256" key="14">
    <source>
        <dbReference type="ARBA" id="ARBA00048170"/>
    </source>
</evidence>
<dbReference type="GO" id="GO:0047034">
    <property type="term" value="F:15-hydroxyicosatetraenoate dehydrogenase activity"/>
    <property type="evidence" value="ECO:0007669"/>
    <property type="project" value="UniProtKB-EC"/>
</dbReference>
<keyword evidence="2" id="KW-0560">Oxidoreductase</keyword>
<evidence type="ECO:0000256" key="3">
    <source>
        <dbReference type="ARBA" id="ARBA00038968"/>
    </source>
</evidence>
<evidence type="ECO:0000256" key="2">
    <source>
        <dbReference type="ARBA" id="ARBA00023002"/>
    </source>
</evidence>
<dbReference type="EMBL" id="CADEBC010000483">
    <property type="protein sequence ID" value="CAB3234590.1"/>
    <property type="molecule type" value="Genomic_DNA"/>
</dbReference>
<evidence type="ECO:0000256" key="20">
    <source>
        <dbReference type="ARBA" id="ARBA00049151"/>
    </source>
</evidence>
<evidence type="ECO:0000256" key="16">
    <source>
        <dbReference type="ARBA" id="ARBA00048535"/>
    </source>
</evidence>
<comment type="catalytic activity">
    <reaction evidence="11">
        <text>14-hydroxy-(4Z,7Z,10Z,12E,16Z,19Z)-docosahexaenoate + NAD(+) = 14-oxo-(4Z,7Z,10Z,12E,16Z,19Z)-docosahexaenoate + NADH + H(+)</text>
        <dbReference type="Rhea" id="RHEA:48952"/>
        <dbReference type="ChEBI" id="CHEBI:15378"/>
        <dbReference type="ChEBI" id="CHEBI:57540"/>
        <dbReference type="ChEBI" id="CHEBI:57945"/>
        <dbReference type="ChEBI" id="CHEBI:90866"/>
        <dbReference type="ChEBI" id="CHEBI:90867"/>
    </reaction>
    <physiologicalReaction direction="left-to-right" evidence="11">
        <dbReference type="Rhea" id="RHEA:48953"/>
    </physiologicalReaction>
</comment>
<dbReference type="EC" id="1.1.1.141" evidence="3"/>
<comment type="catalytic activity">
    <reaction evidence="13">
        <text>(11R)-hydroxy-(5Z,8Z,12E,14Z)-eicosatetraenoate + NAD(+) = 11-oxo-(5Z,8Z,12E,14Z)-eicosatetraenoate + NADH + H(+)</text>
        <dbReference type="Rhea" id="RHEA:48640"/>
        <dbReference type="ChEBI" id="CHEBI:15378"/>
        <dbReference type="ChEBI" id="CHEBI:57540"/>
        <dbReference type="ChEBI" id="CHEBI:57945"/>
        <dbReference type="ChEBI" id="CHEBI:78836"/>
        <dbReference type="ChEBI" id="CHEBI:90697"/>
    </reaction>
    <physiologicalReaction direction="left-to-right" evidence="13">
        <dbReference type="Rhea" id="RHEA:48641"/>
    </physiologicalReaction>
</comment>
<comment type="catalytic activity">
    <reaction evidence="19">
        <text>resolvin D2 + NAD(+) = 16-oxoresolvin D2 + NADH + H(+)</text>
        <dbReference type="Rhea" id="RHEA:53588"/>
        <dbReference type="ChEBI" id="CHEBI:15378"/>
        <dbReference type="ChEBI" id="CHEBI:57540"/>
        <dbReference type="ChEBI" id="CHEBI:57945"/>
        <dbReference type="ChEBI" id="CHEBI:133367"/>
        <dbReference type="ChEBI" id="CHEBI:137498"/>
    </reaction>
    <physiologicalReaction direction="left-to-right" evidence="19">
        <dbReference type="Rhea" id="RHEA:53589"/>
    </physiologicalReaction>
</comment>
<evidence type="ECO:0000256" key="8">
    <source>
        <dbReference type="ARBA" id="ARBA00045705"/>
    </source>
</evidence>
<dbReference type="InterPro" id="IPR036291">
    <property type="entry name" value="NAD(P)-bd_dom_sf"/>
</dbReference>
<evidence type="ECO:0000313" key="24">
    <source>
        <dbReference type="Proteomes" id="UP000494106"/>
    </source>
</evidence>
<comment type="catalytic activity">
    <reaction evidence="18">
        <text>prostaglandin E2 + NAD(+) = 15-oxoprostaglandin E2 + NADH + H(+)</text>
        <dbReference type="Rhea" id="RHEA:11876"/>
        <dbReference type="ChEBI" id="CHEBI:15378"/>
        <dbReference type="ChEBI" id="CHEBI:57400"/>
        <dbReference type="ChEBI" id="CHEBI:57540"/>
        <dbReference type="ChEBI" id="CHEBI:57945"/>
        <dbReference type="ChEBI" id="CHEBI:606564"/>
        <dbReference type="EC" id="1.1.1.141"/>
    </reaction>
    <physiologicalReaction direction="left-to-right" evidence="18">
        <dbReference type="Rhea" id="RHEA:11877"/>
    </physiologicalReaction>
</comment>
<comment type="catalytic activity">
    <reaction evidence="16">
        <text>lipoxin A4 + NAD(+) = 15-oxo-(5S,6R)-dihydroxy-(7E,9E,11Z,13E)-eicosatetraenoate + NADH + H(+)</text>
        <dbReference type="Rhea" id="RHEA:41572"/>
        <dbReference type="ChEBI" id="CHEBI:15378"/>
        <dbReference type="ChEBI" id="CHEBI:57540"/>
        <dbReference type="ChEBI" id="CHEBI:57945"/>
        <dbReference type="ChEBI" id="CHEBI:67026"/>
        <dbReference type="ChEBI" id="CHEBI:78311"/>
    </reaction>
    <physiologicalReaction direction="left-to-right" evidence="16">
        <dbReference type="Rhea" id="RHEA:41573"/>
    </physiologicalReaction>
</comment>
<evidence type="ECO:0000256" key="19">
    <source>
        <dbReference type="ARBA" id="ARBA00048921"/>
    </source>
</evidence>
<comment type="catalytic activity">
    <reaction evidence="20">
        <text>(15S)-hydroxy-(5Z,8Z,11Z,13E)-eicosatetraenoate + NAD(+) = 15-oxo-(5Z,8Z,11Z,13E)-eicosatetraenoate + NADH + H(+)</text>
        <dbReference type="Rhea" id="RHEA:23260"/>
        <dbReference type="ChEBI" id="CHEBI:15378"/>
        <dbReference type="ChEBI" id="CHEBI:57409"/>
        <dbReference type="ChEBI" id="CHEBI:57410"/>
        <dbReference type="ChEBI" id="CHEBI:57540"/>
        <dbReference type="ChEBI" id="CHEBI:57945"/>
        <dbReference type="EC" id="1.1.1.232"/>
    </reaction>
    <physiologicalReaction direction="left-to-right" evidence="20">
        <dbReference type="Rhea" id="RHEA:23261"/>
    </physiologicalReaction>
</comment>
<evidence type="ECO:0000256" key="9">
    <source>
        <dbReference type="ARBA" id="ARBA00047325"/>
    </source>
</evidence>
<dbReference type="PANTHER" id="PTHR44229:SF4">
    <property type="entry name" value="15-HYDROXYPROSTAGLANDIN DEHYDROGENASE [NAD(+)]"/>
    <property type="match status" value="1"/>
</dbReference>
<dbReference type="Gene3D" id="3.40.50.720">
    <property type="entry name" value="NAD(P)-binding Rossmann-like Domain"/>
    <property type="match status" value="1"/>
</dbReference>
<comment type="catalytic activity">
    <reaction evidence="10">
        <text>resolvin D1 + NAD(+) = 8-oxoresolvin D1 + NADH + H(+)</text>
        <dbReference type="Rhea" id="RHEA:50124"/>
        <dbReference type="ChEBI" id="CHEBI:15378"/>
        <dbReference type="ChEBI" id="CHEBI:57540"/>
        <dbReference type="ChEBI" id="CHEBI:57945"/>
        <dbReference type="ChEBI" id="CHEBI:132079"/>
        <dbReference type="ChEBI" id="CHEBI:132080"/>
    </reaction>
    <physiologicalReaction direction="left-to-right" evidence="10">
        <dbReference type="Rhea" id="RHEA:50125"/>
    </physiologicalReaction>
</comment>
<evidence type="ECO:0000256" key="13">
    <source>
        <dbReference type="ARBA" id="ARBA00048144"/>
    </source>
</evidence>